<dbReference type="Pfam" id="PF09986">
    <property type="entry name" value="DUF2225"/>
    <property type="match status" value="1"/>
</dbReference>
<proteinExistence type="predicted"/>
<dbReference type="EMBL" id="FNHZ01000009">
    <property type="protein sequence ID" value="SDN24931.1"/>
    <property type="molecule type" value="Genomic_DNA"/>
</dbReference>
<dbReference type="InterPro" id="IPR018708">
    <property type="entry name" value="DUF2225"/>
</dbReference>
<dbReference type="RefSeq" id="WP_074522221.1">
    <property type="nucleotide sequence ID" value="NZ_FNHZ01000009.1"/>
</dbReference>
<name>A0A1G9ZVC4_9FIRM</name>
<dbReference type="Proteomes" id="UP000187651">
    <property type="component" value="Unassembled WGS sequence"/>
</dbReference>
<gene>
    <name evidence="1" type="ORF">SAMN05216544_2258</name>
</gene>
<keyword evidence="2" id="KW-1185">Reference proteome</keyword>
<reference evidence="2" key="1">
    <citation type="submission" date="2016-10" db="EMBL/GenBank/DDBJ databases">
        <authorList>
            <person name="Varghese N."/>
            <person name="Submissions S."/>
        </authorList>
    </citation>
    <scope>NUCLEOTIDE SEQUENCE [LARGE SCALE GENOMIC DNA]</scope>
    <source>
        <strain evidence="2">M83</strain>
    </source>
</reference>
<evidence type="ECO:0000313" key="2">
    <source>
        <dbReference type="Proteomes" id="UP000187651"/>
    </source>
</evidence>
<evidence type="ECO:0008006" key="3">
    <source>
        <dbReference type="Google" id="ProtNLM"/>
    </source>
</evidence>
<protein>
    <recommendedName>
        <fullName evidence="3">DUF2225 domain-containing protein</fullName>
    </recommendedName>
</protein>
<dbReference type="AlphaFoldDB" id="A0A1G9ZVC4"/>
<sequence length="260" mass="29572">MGGNNEKKTVSESDLIFDKKCKCAACNADFTYKQVRTGKARFIGTDDDLRPRYSNIDTVKYDVIMCPVCGYSAVSREFDIVSDSQRIHLNEVIGSKFAGVDMSNKPFYTYDDAIVRYKMALLTAINKLPAKLSECAFLCLKLSWLYEGRLEQILDGGDKNELSDEDFSKYIVYEQGLLQYREEAYKGFSEALIKEYPPLCGMDEESIEFLIGVLAMNCGDYDEALNYLSKVVVSKKVNPKVKEKARDMMDLCKEKKMDAF</sequence>
<organism evidence="1 2">
    <name type="scientific">Lachnospira pectinoschiza</name>
    <dbReference type="NCBI Taxonomy" id="28052"/>
    <lineage>
        <taxon>Bacteria</taxon>
        <taxon>Bacillati</taxon>
        <taxon>Bacillota</taxon>
        <taxon>Clostridia</taxon>
        <taxon>Lachnospirales</taxon>
        <taxon>Lachnospiraceae</taxon>
        <taxon>Lachnospira</taxon>
    </lineage>
</organism>
<accession>A0A1G9ZVC4</accession>
<evidence type="ECO:0000313" key="1">
    <source>
        <dbReference type="EMBL" id="SDN24931.1"/>
    </source>
</evidence>